<organism evidence="10 11">
    <name type="scientific">Holothuria leucospilota</name>
    <name type="common">Black long sea cucumber</name>
    <name type="synonym">Mertensiothuria leucospilota</name>
    <dbReference type="NCBI Taxonomy" id="206669"/>
    <lineage>
        <taxon>Eukaryota</taxon>
        <taxon>Metazoa</taxon>
        <taxon>Echinodermata</taxon>
        <taxon>Eleutherozoa</taxon>
        <taxon>Echinozoa</taxon>
        <taxon>Holothuroidea</taxon>
        <taxon>Aspidochirotacea</taxon>
        <taxon>Aspidochirotida</taxon>
        <taxon>Holothuriidae</taxon>
        <taxon>Holothuria</taxon>
    </lineage>
</organism>
<dbReference type="Pfam" id="PF00001">
    <property type="entry name" value="7tm_1"/>
    <property type="match status" value="1"/>
</dbReference>
<dbReference type="InterPro" id="IPR017452">
    <property type="entry name" value="GPCR_Rhodpsn_7TM"/>
</dbReference>
<feature type="domain" description="G-protein coupled receptors family 1 profile" evidence="9">
    <location>
        <begin position="1"/>
        <end position="163"/>
    </location>
</feature>
<keyword evidence="7" id="KW-0807">Transducer</keyword>
<keyword evidence="6 10" id="KW-0675">Receptor</keyword>
<dbReference type="InterPro" id="IPR000276">
    <property type="entry name" value="GPCR_Rhodpsn"/>
</dbReference>
<evidence type="ECO:0000259" key="9">
    <source>
        <dbReference type="PROSITE" id="PS50262"/>
    </source>
</evidence>
<protein>
    <submittedName>
        <fullName evidence="10">Dopamine receptor 4</fullName>
    </submittedName>
</protein>
<keyword evidence="3 8" id="KW-1133">Transmembrane helix</keyword>
<evidence type="ECO:0000256" key="3">
    <source>
        <dbReference type="ARBA" id="ARBA00022989"/>
    </source>
</evidence>
<keyword evidence="5 8" id="KW-0472">Membrane</keyword>
<dbReference type="SUPFAM" id="SSF81321">
    <property type="entry name" value="Family A G protein-coupled receptor-like"/>
    <property type="match status" value="1"/>
</dbReference>
<accession>A0A9Q1CH24</accession>
<name>A0A9Q1CH24_HOLLE</name>
<keyword evidence="4" id="KW-0297">G-protein coupled receptor</keyword>
<dbReference type="PRINTS" id="PR00237">
    <property type="entry name" value="GPCRRHODOPSN"/>
</dbReference>
<keyword evidence="2 8" id="KW-0812">Transmembrane</keyword>
<gene>
    <name evidence="10" type="ORF">HOLleu_08116</name>
</gene>
<keyword evidence="11" id="KW-1185">Reference proteome</keyword>
<evidence type="ECO:0000256" key="5">
    <source>
        <dbReference type="ARBA" id="ARBA00023136"/>
    </source>
</evidence>
<evidence type="ECO:0000256" key="7">
    <source>
        <dbReference type="ARBA" id="ARBA00023224"/>
    </source>
</evidence>
<feature type="transmembrane region" description="Helical" evidence="8">
    <location>
        <begin position="31"/>
        <end position="59"/>
    </location>
</feature>
<dbReference type="InterPro" id="IPR050125">
    <property type="entry name" value="GPCR_opsins"/>
</dbReference>
<comment type="subcellular location">
    <subcellularLocation>
        <location evidence="1">Membrane</location>
        <topology evidence="1">Multi-pass membrane protein</topology>
    </subcellularLocation>
</comment>
<dbReference type="EMBL" id="JAIZAY010000003">
    <property type="protein sequence ID" value="KAJ8045168.1"/>
    <property type="molecule type" value="Genomic_DNA"/>
</dbReference>
<feature type="transmembrane region" description="Helical" evidence="8">
    <location>
        <begin position="104"/>
        <end position="124"/>
    </location>
</feature>
<dbReference type="CDD" id="cd00637">
    <property type="entry name" value="7tm_classA_rhodopsin-like"/>
    <property type="match status" value="1"/>
</dbReference>
<dbReference type="GO" id="GO:0004930">
    <property type="term" value="F:G protein-coupled receptor activity"/>
    <property type="evidence" value="ECO:0007669"/>
    <property type="project" value="UniProtKB-KW"/>
</dbReference>
<dbReference type="GO" id="GO:0016020">
    <property type="term" value="C:membrane"/>
    <property type="evidence" value="ECO:0007669"/>
    <property type="project" value="UniProtKB-SubCell"/>
</dbReference>
<comment type="caution">
    <text evidence="10">The sequence shown here is derived from an EMBL/GenBank/DDBJ whole genome shotgun (WGS) entry which is preliminary data.</text>
</comment>
<reference evidence="10" key="1">
    <citation type="submission" date="2021-10" db="EMBL/GenBank/DDBJ databases">
        <title>Tropical sea cucumber genome reveals ecological adaptation and Cuvierian tubules defense mechanism.</title>
        <authorList>
            <person name="Chen T."/>
        </authorList>
    </citation>
    <scope>NUCLEOTIDE SEQUENCE</scope>
    <source>
        <strain evidence="10">Nanhai2018</strain>
        <tissue evidence="10">Muscle</tissue>
    </source>
</reference>
<evidence type="ECO:0000256" key="1">
    <source>
        <dbReference type="ARBA" id="ARBA00004141"/>
    </source>
</evidence>
<evidence type="ECO:0000313" key="10">
    <source>
        <dbReference type="EMBL" id="KAJ8045168.1"/>
    </source>
</evidence>
<dbReference type="Proteomes" id="UP001152320">
    <property type="component" value="Chromosome 3"/>
</dbReference>
<dbReference type="PROSITE" id="PS50262">
    <property type="entry name" value="G_PROTEIN_RECEP_F1_2"/>
    <property type="match status" value="1"/>
</dbReference>
<proteinExistence type="predicted"/>
<evidence type="ECO:0000256" key="2">
    <source>
        <dbReference type="ARBA" id="ARBA00022692"/>
    </source>
</evidence>
<dbReference type="PANTHER" id="PTHR24240">
    <property type="entry name" value="OPSIN"/>
    <property type="match status" value="1"/>
</dbReference>
<dbReference type="Gene3D" id="1.20.1070.10">
    <property type="entry name" value="Rhodopsin 7-helix transmembrane proteins"/>
    <property type="match status" value="1"/>
</dbReference>
<evidence type="ECO:0000256" key="4">
    <source>
        <dbReference type="ARBA" id="ARBA00023040"/>
    </source>
</evidence>
<dbReference type="AlphaFoldDB" id="A0A9Q1CH24"/>
<evidence type="ECO:0000313" key="11">
    <source>
        <dbReference type="Proteomes" id="UP001152320"/>
    </source>
</evidence>
<evidence type="ECO:0000256" key="6">
    <source>
        <dbReference type="ARBA" id="ARBA00023170"/>
    </source>
</evidence>
<sequence length="185" mass="21143">MFGDIIFDVQARRCSPQSYSDPHFSFIKLAFYFYVVLCGTVVPFGIIVAGNIYLFIIAAGHIRRMPVLRPIGRHLDQKIPTSTSNLTTVLEQARQAAEIKVVRTFLIVTGVFLLAWTPFGVFILLNRNPTGNTDFSFKGNKESFTFVVILMTNCNAWANTLVYFFMNAKYRRGMRRVLRVRQLTT</sequence>
<evidence type="ECO:0000256" key="8">
    <source>
        <dbReference type="SAM" id="Phobius"/>
    </source>
</evidence>
<feature type="transmembrane region" description="Helical" evidence="8">
    <location>
        <begin position="144"/>
        <end position="166"/>
    </location>
</feature>